<dbReference type="PANTHER" id="PTHR19328:SF75">
    <property type="entry name" value="ALDOSE SUGAR DEHYDROGENASE YLII"/>
    <property type="match status" value="1"/>
</dbReference>
<evidence type="ECO:0000259" key="2">
    <source>
        <dbReference type="Pfam" id="PF07995"/>
    </source>
</evidence>
<dbReference type="eggNOG" id="COG3386">
    <property type="taxonomic scope" value="Bacteria"/>
</dbReference>
<reference evidence="3 4" key="1">
    <citation type="journal article" date="2009" name="Stand. Genomic Sci.">
        <title>Complete genome sequence of Pirellula staleyi type strain (ATCC 27377).</title>
        <authorList>
            <person name="Clum A."/>
            <person name="Tindall B.J."/>
            <person name="Sikorski J."/>
            <person name="Ivanova N."/>
            <person name="Mavrommatis K."/>
            <person name="Lucas S."/>
            <person name="Glavina del Rio T."/>
            <person name="Nolan M."/>
            <person name="Chen F."/>
            <person name="Tice H."/>
            <person name="Pitluck S."/>
            <person name="Cheng J.F."/>
            <person name="Chertkov O."/>
            <person name="Brettin T."/>
            <person name="Han C."/>
            <person name="Detter J.C."/>
            <person name="Kuske C."/>
            <person name="Bruce D."/>
            <person name="Goodwin L."/>
            <person name="Ovchinikova G."/>
            <person name="Pati A."/>
            <person name="Mikhailova N."/>
            <person name="Chen A."/>
            <person name="Palaniappan K."/>
            <person name="Land M."/>
            <person name="Hauser L."/>
            <person name="Chang Y.J."/>
            <person name="Jeffries C.D."/>
            <person name="Chain P."/>
            <person name="Rohde M."/>
            <person name="Goker M."/>
            <person name="Bristow J."/>
            <person name="Eisen J.A."/>
            <person name="Markowitz V."/>
            <person name="Hugenholtz P."/>
            <person name="Kyrpides N.C."/>
            <person name="Klenk H.P."/>
            <person name="Lapidus A."/>
        </authorList>
    </citation>
    <scope>NUCLEOTIDE SEQUENCE [LARGE SCALE GENOMIC DNA]</scope>
    <source>
        <strain evidence="4">ATCC 27377 / DSM 6068 / ICPB 4128</strain>
    </source>
</reference>
<gene>
    <name evidence="3" type="ordered locus">Psta_4622</name>
</gene>
<dbReference type="AlphaFoldDB" id="D2R761"/>
<dbReference type="InterPro" id="IPR011041">
    <property type="entry name" value="Quinoprot_gluc/sorb_DH_b-prop"/>
</dbReference>
<feature type="chain" id="PRO_5003034706" evidence="1">
    <location>
        <begin position="24"/>
        <end position="679"/>
    </location>
</feature>
<evidence type="ECO:0000256" key="1">
    <source>
        <dbReference type="SAM" id="SignalP"/>
    </source>
</evidence>
<name>D2R761_PIRSD</name>
<dbReference type="KEGG" id="psl:Psta_4622"/>
<dbReference type="InterPro" id="IPR011042">
    <property type="entry name" value="6-blade_b-propeller_TolB-like"/>
</dbReference>
<protein>
    <submittedName>
        <fullName evidence="3">Glucose/sorbosone dehydrogenase-like protein</fullName>
    </submittedName>
</protein>
<feature type="domain" description="Glucose/Sorbosone dehydrogenase" evidence="2">
    <location>
        <begin position="330"/>
        <end position="638"/>
    </location>
</feature>
<dbReference type="Proteomes" id="UP000001887">
    <property type="component" value="Chromosome"/>
</dbReference>
<dbReference type="SUPFAM" id="SSF50952">
    <property type="entry name" value="Soluble quinoprotein glucose dehydrogenase"/>
    <property type="match status" value="1"/>
</dbReference>
<evidence type="ECO:0000313" key="4">
    <source>
        <dbReference type="Proteomes" id="UP000001887"/>
    </source>
</evidence>
<dbReference type="Gene3D" id="2.120.10.30">
    <property type="entry name" value="TolB, C-terminal domain"/>
    <property type="match status" value="2"/>
</dbReference>
<sequence length="679" mass="73762" precursor="true">MRRLWPSACALLGTLAISLTSLAAEKPATEVEGFTYPESICYGFDGNLYVTEIGKPGTKGDGGVSVIKNGKREAFATGLDDPKGLCFFRDALYLTDVTKVVKIDASGKTSVYKAEGDFPTAPLYLNDIAVDAGNGIILLSDSGIDGKGAAAYRIDVRLNKIEQMASAEVIPGLTKANGVAFDGSSHMLLADMGTGTLYRVRFHDKNVEKVAEGLPGADGLIWDHFGRLFVTSWTTGKVFGIPRPGVAPILIGEGLQSAADGCLAASGDALLIPDMKSGVITKLSTTIAGWEVNTKPLDVHLEVAYPTLKWDQWDDGSESGQVVPFRPIFLTHSGDGTKRTFVGEQHGKIHVLDSRDDAAGSKVFLDIEKKVRYADKQNEEGLLGLAFSPKYKENGEFYVFYTDVGAKMENVISRFRVSKNDPNVADPASEEEILRVERPFWNHDGGTLAFGPDGYLYIALGDGGSGGDPMENGQNTNVLLGKILRLDVSRKADGKNYAIPSDNPFVGKANHRGEIWAYGIRNIWRMAFDSKTGTLWAGEVGQNLFEEIFIVTKGANFGWNVREALHPFGNKGVGPQEGLTDPIWEYHHDLGRSITGGGVYRGKAVPELDGYYIYADYVSNKMWALKYDEAQKRVVENRPINMPTVNPMSFGEDDNGELFVMGASPTGRGIYRFKSGAAK</sequence>
<dbReference type="SUPFAM" id="SSF63829">
    <property type="entry name" value="Calcium-dependent phosphotriesterase"/>
    <property type="match status" value="1"/>
</dbReference>
<dbReference type="STRING" id="530564.Psta_4622"/>
<feature type="signal peptide" evidence="1">
    <location>
        <begin position="1"/>
        <end position="23"/>
    </location>
</feature>
<dbReference type="eggNOG" id="COG2133">
    <property type="taxonomic scope" value="Bacteria"/>
</dbReference>
<organism evidence="3 4">
    <name type="scientific">Pirellula staleyi (strain ATCC 27377 / DSM 6068 / ICPB 4128)</name>
    <name type="common">Pirella staleyi</name>
    <dbReference type="NCBI Taxonomy" id="530564"/>
    <lineage>
        <taxon>Bacteria</taxon>
        <taxon>Pseudomonadati</taxon>
        <taxon>Planctomycetota</taxon>
        <taxon>Planctomycetia</taxon>
        <taxon>Pirellulales</taxon>
        <taxon>Pirellulaceae</taxon>
        <taxon>Pirellula</taxon>
    </lineage>
</organism>
<dbReference type="PANTHER" id="PTHR19328">
    <property type="entry name" value="HEDGEHOG-INTERACTING PROTEIN"/>
    <property type="match status" value="1"/>
</dbReference>
<dbReference type="Pfam" id="PF07995">
    <property type="entry name" value="GSDH"/>
    <property type="match status" value="1"/>
</dbReference>
<keyword evidence="1" id="KW-0732">Signal</keyword>
<dbReference type="InterPro" id="IPR012938">
    <property type="entry name" value="Glc/Sorbosone_DH"/>
</dbReference>
<evidence type="ECO:0000313" key="3">
    <source>
        <dbReference type="EMBL" id="ADB19264.1"/>
    </source>
</evidence>
<dbReference type="HOGENOM" id="CLU_408202_0_0_0"/>
<dbReference type="OrthoDB" id="9770043at2"/>
<dbReference type="EMBL" id="CP001848">
    <property type="protein sequence ID" value="ADB19264.1"/>
    <property type="molecule type" value="Genomic_DNA"/>
</dbReference>
<keyword evidence="4" id="KW-1185">Reference proteome</keyword>
<accession>D2R761</accession>
<proteinExistence type="predicted"/>